<organism evidence="2 3">
    <name type="scientific">Anaerospora hongkongensis</name>
    <dbReference type="NCBI Taxonomy" id="244830"/>
    <lineage>
        <taxon>Bacteria</taxon>
        <taxon>Bacillati</taxon>
        <taxon>Bacillota</taxon>
        <taxon>Negativicutes</taxon>
        <taxon>Selenomonadales</taxon>
        <taxon>Sporomusaceae</taxon>
        <taxon>Anaerospora</taxon>
    </lineage>
</organism>
<dbReference type="EMBL" id="SLUI01000016">
    <property type="protein sequence ID" value="TCL33963.1"/>
    <property type="molecule type" value="Genomic_DNA"/>
</dbReference>
<dbReference type="Gene3D" id="3.40.50.11900">
    <property type="match status" value="1"/>
</dbReference>
<keyword evidence="3" id="KW-1185">Reference proteome</keyword>
<feature type="domain" description="DUF2229" evidence="1">
    <location>
        <begin position="4"/>
        <end position="198"/>
    </location>
</feature>
<dbReference type="RefSeq" id="WP_132082997.1">
    <property type="nucleotide sequence ID" value="NZ_SLUI01000016.1"/>
</dbReference>
<dbReference type="InterPro" id="IPR051805">
    <property type="entry name" value="Dehydratase_Activator_Redct"/>
</dbReference>
<accession>A0A4R1PTB2</accession>
<name>A0A4R1PTB2_9FIRM</name>
<dbReference type="PANTHER" id="PTHR32329">
    <property type="entry name" value="BIFUNCTIONAL PROTEIN [INCLUDES 2-HYDROXYACYL-COA DEHYDRATASE (N-TER) AND ITS ACTIVATOR DOMAIN (C_TERM)-RELATED"/>
    <property type="match status" value="1"/>
</dbReference>
<dbReference type="Pfam" id="PF09989">
    <property type="entry name" value="DUF2229"/>
    <property type="match status" value="1"/>
</dbReference>
<keyword evidence="2" id="KW-0418">Kinase</keyword>
<dbReference type="OrthoDB" id="9780120at2"/>
<evidence type="ECO:0000313" key="2">
    <source>
        <dbReference type="EMBL" id="TCL33963.1"/>
    </source>
</evidence>
<keyword evidence="2" id="KW-0808">Transferase</keyword>
<proteinExistence type="predicted"/>
<evidence type="ECO:0000259" key="1">
    <source>
        <dbReference type="Pfam" id="PF09989"/>
    </source>
</evidence>
<protein>
    <submittedName>
        <fullName evidence="2">Putative nucleotide-binding protein (Sugar kinase/HSP70/actin superfamily)</fullName>
    </submittedName>
</protein>
<comment type="caution">
    <text evidence="2">The sequence shown here is derived from an EMBL/GenBank/DDBJ whole genome shotgun (WGS) entry which is preliminary data.</text>
</comment>
<reference evidence="2 3" key="1">
    <citation type="submission" date="2019-03" db="EMBL/GenBank/DDBJ databases">
        <title>Genomic Encyclopedia of Type Strains, Phase IV (KMG-IV): sequencing the most valuable type-strain genomes for metagenomic binning, comparative biology and taxonomic classification.</title>
        <authorList>
            <person name="Goeker M."/>
        </authorList>
    </citation>
    <scope>NUCLEOTIDE SEQUENCE [LARGE SCALE GENOMIC DNA]</scope>
    <source>
        <strain evidence="2 3">DSM 15969</strain>
    </source>
</reference>
<sequence>MSVRIGMPQGLLYYQYGWLWEDFFRQLGADIILSGETTRQTLVCGSRLDEVCLPAKVFFGHACALKEQADYLFAPRVVSIANGQYTCPKIIGMPDLLRANAQLPPLIDNEINLLQSRYKLIHTVVTIGQKLGKSSAASLAAWGRALVRPRQAVVPVMASGGLTVAVIGHPYVLYDKQVSLNVIGRLKRAAINVITPAAISSKQAALAARMLGKKIFWSGSQHIAGAAMALMSGPKPVDGLIFFTCFSCGPDALIGELLIQQAQKRNIPCMILSVDEHTAEAGFVTRLEAYTDMLERGKKA</sequence>
<dbReference type="InterPro" id="IPR018709">
    <property type="entry name" value="CoA_activase_DUF2229"/>
</dbReference>
<dbReference type="AlphaFoldDB" id="A0A4R1PTB2"/>
<dbReference type="PANTHER" id="PTHR32329:SF2">
    <property type="entry name" value="BIFUNCTIONAL PROTEIN [INCLUDES 2-HYDROXYACYL-COA DEHYDRATASE (N-TER) AND ITS ACTIVATOR DOMAIN (C_TERM)"/>
    <property type="match status" value="1"/>
</dbReference>
<dbReference type="Proteomes" id="UP000295063">
    <property type="component" value="Unassembled WGS sequence"/>
</dbReference>
<dbReference type="GO" id="GO:0016301">
    <property type="term" value="F:kinase activity"/>
    <property type="evidence" value="ECO:0007669"/>
    <property type="project" value="UniProtKB-KW"/>
</dbReference>
<evidence type="ECO:0000313" key="3">
    <source>
        <dbReference type="Proteomes" id="UP000295063"/>
    </source>
</evidence>
<gene>
    <name evidence="2" type="ORF">EV210_11665</name>
</gene>